<evidence type="ECO:0000313" key="3">
    <source>
        <dbReference type="Proteomes" id="UP000597761"/>
    </source>
</evidence>
<gene>
    <name evidence="2" type="ORF">GCM10011512_06660</name>
</gene>
<evidence type="ECO:0000256" key="1">
    <source>
        <dbReference type="SAM" id="MobiDB-lite"/>
    </source>
</evidence>
<dbReference type="EMBL" id="BMJI01000002">
    <property type="protein sequence ID" value="GGC82576.1"/>
    <property type="molecule type" value="Genomic_DNA"/>
</dbReference>
<protein>
    <recommendedName>
        <fullName evidence="4">Exo-alpha-sialidase</fullName>
    </recommendedName>
</protein>
<organism evidence="2 3">
    <name type="scientific">Tersicoccus solisilvae</name>
    <dbReference type="NCBI Taxonomy" id="1882339"/>
    <lineage>
        <taxon>Bacteria</taxon>
        <taxon>Bacillati</taxon>
        <taxon>Actinomycetota</taxon>
        <taxon>Actinomycetes</taxon>
        <taxon>Micrococcales</taxon>
        <taxon>Micrococcaceae</taxon>
        <taxon>Tersicoccus</taxon>
    </lineage>
</organism>
<name>A0ABQ1NTU9_9MICC</name>
<dbReference type="Proteomes" id="UP000597761">
    <property type="component" value="Unassembled WGS sequence"/>
</dbReference>
<proteinExistence type="predicted"/>
<feature type="region of interest" description="Disordered" evidence="1">
    <location>
        <begin position="495"/>
        <end position="542"/>
    </location>
</feature>
<evidence type="ECO:0008006" key="4">
    <source>
        <dbReference type="Google" id="ProtNLM"/>
    </source>
</evidence>
<dbReference type="InterPro" id="IPR036278">
    <property type="entry name" value="Sialidase_sf"/>
</dbReference>
<accession>A0ABQ1NTU9</accession>
<dbReference type="RefSeq" id="WP_188666272.1">
    <property type="nucleotide sequence ID" value="NZ_BMJI01000002.1"/>
</dbReference>
<evidence type="ECO:0000313" key="2">
    <source>
        <dbReference type="EMBL" id="GGC82576.1"/>
    </source>
</evidence>
<comment type="caution">
    <text evidence="2">The sequence shown here is derived from an EMBL/GenBank/DDBJ whole genome shotgun (WGS) entry which is preliminary data.</text>
</comment>
<dbReference type="SUPFAM" id="SSF50939">
    <property type="entry name" value="Sialidases"/>
    <property type="match status" value="1"/>
</dbReference>
<keyword evidence="3" id="KW-1185">Reference proteome</keyword>
<sequence>MDALQYAGDTLAASVEASHPDLDVRTEWAQFRGDTVTRDVVDEVRRAPAGGAFVTGTDPVNETRALSLSGGSRLLVQSIGDRAQRHTQVHLAGPGTAPFSPVTLPPEPAGNERFIRTARPVPGGHLLVWNDYAGGGVRSRVLFVGPSGRTTERTPALPDEGTPRSATVSGPVGGDGAPLLGSIGRQAVLLAGPPARTLTVQATVTLPDGYRVDRVAAGAGGYLATGWKQYSLRPAPAIFTSRDGVTWRTGSGDPLEARHRGTDLDLTGAVRAGSAWVVVGTETAERVTRGVALVSRDGSSWSPLRPRALDGTVTADTRVTALTAGRAGRVLAGGSVTTRDGWRPTVFPGGQTAVSWGRILLRLPAGSVSGSVDQLVADGTHRLASGSCPTRTGDRHCVWTSADQGVTWRPATVVRAADPAARVVSVDPFATGRRPGIAVVEEKAGQRSVGIVAVDADGGYGRRLPVDTGAFTARSTTMLAAVLGRGNLLLSGTTGPGAGEHAVTTVQPIDPTAFAPPAGGPTPSSSPSPSSSRGSSGSGGSG</sequence>
<reference evidence="3" key="1">
    <citation type="journal article" date="2019" name="Int. J. Syst. Evol. Microbiol.">
        <title>The Global Catalogue of Microorganisms (GCM) 10K type strain sequencing project: providing services to taxonomists for standard genome sequencing and annotation.</title>
        <authorList>
            <consortium name="The Broad Institute Genomics Platform"/>
            <consortium name="The Broad Institute Genome Sequencing Center for Infectious Disease"/>
            <person name="Wu L."/>
            <person name="Ma J."/>
        </authorList>
    </citation>
    <scope>NUCLEOTIDE SEQUENCE [LARGE SCALE GENOMIC DNA]</scope>
    <source>
        <strain evidence="3">CGMCC 1.15480</strain>
    </source>
</reference>
<feature type="region of interest" description="Disordered" evidence="1">
    <location>
        <begin position="147"/>
        <end position="171"/>
    </location>
</feature>